<dbReference type="SUPFAM" id="SSF90229">
    <property type="entry name" value="CCCH zinc finger"/>
    <property type="match status" value="1"/>
</dbReference>
<dbReference type="Proteomes" id="UP000601435">
    <property type="component" value="Unassembled WGS sequence"/>
</dbReference>
<dbReference type="InterPro" id="IPR000571">
    <property type="entry name" value="Znf_CCCH"/>
</dbReference>
<comment type="caution">
    <text evidence="6">The sequence shown here is derived from an EMBL/GenBank/DDBJ whole genome shotgun (WGS) entry which is preliminary data.</text>
</comment>
<dbReference type="InterPro" id="IPR036855">
    <property type="entry name" value="Znf_CCCH_sf"/>
</dbReference>
<sequence>MAGSRITYRFTFIDLADDGKVDGEARRGRARSFSPIRASVAKSETPVVDAWAQRHLRTLRHGQDATVCDPPAPNRGSVGHPTLCSRPCIYFAKEGQCPKGDACGFCHYYHSSAPKPDKHQRELMKTMHRLGVHLEPFVISSKQTRRKFQKLLRLWMNAAENSDNPQLPKP</sequence>
<name>A0A813BAX9_9DINO</name>
<evidence type="ECO:0000256" key="2">
    <source>
        <dbReference type="ARBA" id="ARBA00022771"/>
    </source>
</evidence>
<feature type="zinc finger region" description="C3H1-type" evidence="4">
    <location>
        <begin position="82"/>
        <end position="110"/>
    </location>
</feature>
<dbReference type="OrthoDB" id="431500at2759"/>
<evidence type="ECO:0000256" key="3">
    <source>
        <dbReference type="ARBA" id="ARBA00022833"/>
    </source>
</evidence>
<accession>A0A813BAX9</accession>
<dbReference type="PROSITE" id="PS50103">
    <property type="entry name" value="ZF_C3H1"/>
    <property type="match status" value="1"/>
</dbReference>
<organism evidence="6 7">
    <name type="scientific">Symbiodinium necroappetens</name>
    <dbReference type="NCBI Taxonomy" id="1628268"/>
    <lineage>
        <taxon>Eukaryota</taxon>
        <taxon>Sar</taxon>
        <taxon>Alveolata</taxon>
        <taxon>Dinophyceae</taxon>
        <taxon>Suessiales</taxon>
        <taxon>Symbiodiniaceae</taxon>
        <taxon>Symbiodinium</taxon>
    </lineage>
</organism>
<evidence type="ECO:0000259" key="5">
    <source>
        <dbReference type="PROSITE" id="PS50103"/>
    </source>
</evidence>
<evidence type="ECO:0000313" key="7">
    <source>
        <dbReference type="Proteomes" id="UP000601435"/>
    </source>
</evidence>
<evidence type="ECO:0000256" key="1">
    <source>
        <dbReference type="ARBA" id="ARBA00022723"/>
    </source>
</evidence>
<keyword evidence="2 4" id="KW-0863">Zinc-finger</keyword>
<keyword evidence="1 4" id="KW-0479">Metal-binding</keyword>
<evidence type="ECO:0000256" key="4">
    <source>
        <dbReference type="PROSITE-ProRule" id="PRU00723"/>
    </source>
</evidence>
<reference evidence="6" key="1">
    <citation type="submission" date="2021-02" db="EMBL/GenBank/DDBJ databases">
        <authorList>
            <person name="Dougan E. K."/>
            <person name="Rhodes N."/>
            <person name="Thang M."/>
            <person name="Chan C."/>
        </authorList>
    </citation>
    <scope>NUCLEOTIDE SEQUENCE</scope>
</reference>
<keyword evidence="7" id="KW-1185">Reference proteome</keyword>
<protein>
    <recommendedName>
        <fullName evidence="5">C3H1-type domain-containing protein</fullName>
    </recommendedName>
</protein>
<dbReference type="EMBL" id="CAJNJA010068325">
    <property type="protein sequence ID" value="CAE7894469.1"/>
    <property type="molecule type" value="Genomic_DNA"/>
</dbReference>
<proteinExistence type="predicted"/>
<feature type="domain" description="C3H1-type" evidence="5">
    <location>
        <begin position="82"/>
        <end position="110"/>
    </location>
</feature>
<gene>
    <name evidence="6" type="ORF">SNEC2469_LOCUS29892</name>
</gene>
<dbReference type="AlphaFoldDB" id="A0A813BAX9"/>
<keyword evidence="3 4" id="KW-0862">Zinc</keyword>
<evidence type="ECO:0000313" key="6">
    <source>
        <dbReference type="EMBL" id="CAE7894469.1"/>
    </source>
</evidence>
<dbReference type="GO" id="GO:0008270">
    <property type="term" value="F:zinc ion binding"/>
    <property type="evidence" value="ECO:0007669"/>
    <property type="project" value="UniProtKB-KW"/>
</dbReference>